<dbReference type="EMBL" id="QWLB01000011">
    <property type="protein sequence ID" value="RIH92998.1"/>
    <property type="molecule type" value="Genomic_DNA"/>
</dbReference>
<proteinExistence type="predicted"/>
<gene>
    <name evidence="7" type="ORF">Mgrana_01122</name>
</gene>
<evidence type="ECO:0000259" key="6">
    <source>
        <dbReference type="Pfam" id="PF04234"/>
    </source>
</evidence>
<dbReference type="GO" id="GO:0005886">
    <property type="term" value="C:plasma membrane"/>
    <property type="evidence" value="ECO:0007669"/>
    <property type="project" value="TreeGrafter"/>
</dbReference>
<evidence type="ECO:0000313" key="8">
    <source>
        <dbReference type="Proteomes" id="UP000266178"/>
    </source>
</evidence>
<keyword evidence="8" id="KW-1185">Reference proteome</keyword>
<keyword evidence="4" id="KW-0186">Copper</keyword>
<keyword evidence="3 5" id="KW-0732">Signal</keyword>
<reference evidence="7 8" key="1">
    <citation type="submission" date="2018-08" db="EMBL/GenBank/DDBJ databases">
        <title>Meiothermus granaticius genome AF-68 sequencing project.</title>
        <authorList>
            <person name="Da Costa M.S."/>
            <person name="Albuquerque L."/>
            <person name="Raposo P."/>
            <person name="Froufe H.J.C."/>
            <person name="Barroso C.S."/>
            <person name="Egas C."/>
        </authorList>
    </citation>
    <scope>NUCLEOTIDE SEQUENCE [LARGE SCALE GENOMIC DNA]</scope>
    <source>
        <strain evidence="7 8">AF-68</strain>
    </source>
</reference>
<name>A0A399F9T2_9DEIN</name>
<sequence length="141" mass="15147">MRPLLAFLLLVSGLALAHAELESSIPAMDSTVKIPPQSVSITFTEAVEVKLSVFKVYPLPGSGSLERLNQQAQALLPQVIGLKGDQARRADSGLRTTAKTSSQVVIGLKPGLKPGAYAVLWRNLATDGHTSSDFFVFIYRP</sequence>
<dbReference type="OrthoDB" id="26014at2"/>
<dbReference type="GO" id="GO:0006825">
    <property type="term" value="P:copper ion transport"/>
    <property type="evidence" value="ECO:0007669"/>
    <property type="project" value="InterPro"/>
</dbReference>
<dbReference type="Gene3D" id="2.60.40.1220">
    <property type="match status" value="1"/>
</dbReference>
<dbReference type="InterPro" id="IPR014755">
    <property type="entry name" value="Cu-Rt/internalin_Ig-like"/>
</dbReference>
<feature type="signal peptide" evidence="5">
    <location>
        <begin position="1"/>
        <end position="17"/>
    </location>
</feature>
<evidence type="ECO:0000256" key="5">
    <source>
        <dbReference type="SAM" id="SignalP"/>
    </source>
</evidence>
<comment type="subcellular location">
    <subcellularLocation>
        <location evidence="1">Cell envelope</location>
    </subcellularLocation>
</comment>
<dbReference type="PANTHER" id="PTHR34820">
    <property type="entry name" value="INNER MEMBRANE PROTEIN YEBZ"/>
    <property type="match status" value="1"/>
</dbReference>
<protein>
    <submittedName>
        <fullName evidence="7">CopC domain protein</fullName>
    </submittedName>
</protein>
<dbReference type="SUPFAM" id="SSF81296">
    <property type="entry name" value="E set domains"/>
    <property type="match status" value="1"/>
</dbReference>
<dbReference type="InterPro" id="IPR014756">
    <property type="entry name" value="Ig_E-set"/>
</dbReference>
<keyword evidence="2" id="KW-0479">Metal-binding</keyword>
<dbReference type="GO" id="GO:0042597">
    <property type="term" value="C:periplasmic space"/>
    <property type="evidence" value="ECO:0007669"/>
    <property type="project" value="InterPro"/>
</dbReference>
<dbReference type="GO" id="GO:0046688">
    <property type="term" value="P:response to copper ion"/>
    <property type="evidence" value="ECO:0007669"/>
    <property type="project" value="InterPro"/>
</dbReference>
<dbReference type="GO" id="GO:0030313">
    <property type="term" value="C:cell envelope"/>
    <property type="evidence" value="ECO:0007669"/>
    <property type="project" value="UniProtKB-SubCell"/>
</dbReference>
<evidence type="ECO:0000256" key="3">
    <source>
        <dbReference type="ARBA" id="ARBA00022729"/>
    </source>
</evidence>
<accession>A0A399F9T2</accession>
<dbReference type="PANTHER" id="PTHR34820:SF4">
    <property type="entry name" value="INNER MEMBRANE PROTEIN YEBZ"/>
    <property type="match status" value="1"/>
</dbReference>
<dbReference type="RefSeq" id="WP_119356626.1">
    <property type="nucleotide sequence ID" value="NZ_BJXM01000003.1"/>
</dbReference>
<dbReference type="InterPro" id="IPR007348">
    <property type="entry name" value="CopC_dom"/>
</dbReference>
<comment type="caution">
    <text evidence="7">The sequence shown here is derived from an EMBL/GenBank/DDBJ whole genome shotgun (WGS) entry which is preliminary data.</text>
</comment>
<evidence type="ECO:0000313" key="7">
    <source>
        <dbReference type="EMBL" id="RIH92998.1"/>
    </source>
</evidence>
<dbReference type="InterPro" id="IPR032694">
    <property type="entry name" value="CopC/D"/>
</dbReference>
<evidence type="ECO:0000256" key="1">
    <source>
        <dbReference type="ARBA" id="ARBA00004196"/>
    </source>
</evidence>
<evidence type="ECO:0000256" key="2">
    <source>
        <dbReference type="ARBA" id="ARBA00022723"/>
    </source>
</evidence>
<evidence type="ECO:0000256" key="4">
    <source>
        <dbReference type="ARBA" id="ARBA00023008"/>
    </source>
</evidence>
<feature type="domain" description="CopC" evidence="6">
    <location>
        <begin position="18"/>
        <end position="137"/>
    </location>
</feature>
<dbReference type="GO" id="GO:0005507">
    <property type="term" value="F:copper ion binding"/>
    <property type="evidence" value="ECO:0007669"/>
    <property type="project" value="InterPro"/>
</dbReference>
<dbReference type="Proteomes" id="UP000266178">
    <property type="component" value="Unassembled WGS sequence"/>
</dbReference>
<feature type="chain" id="PRO_5030071881" evidence="5">
    <location>
        <begin position="18"/>
        <end position="141"/>
    </location>
</feature>
<dbReference type="AlphaFoldDB" id="A0A399F9T2"/>
<organism evidence="7 8">
    <name type="scientific">Meiothermus granaticius NBRC 107808</name>
    <dbReference type="NCBI Taxonomy" id="1227551"/>
    <lineage>
        <taxon>Bacteria</taxon>
        <taxon>Thermotogati</taxon>
        <taxon>Deinococcota</taxon>
        <taxon>Deinococci</taxon>
        <taxon>Thermales</taxon>
        <taxon>Thermaceae</taxon>
        <taxon>Meiothermus</taxon>
    </lineage>
</organism>
<dbReference type="Pfam" id="PF04234">
    <property type="entry name" value="CopC"/>
    <property type="match status" value="1"/>
</dbReference>